<proteinExistence type="predicted"/>
<dbReference type="InterPro" id="IPR038056">
    <property type="entry name" value="YjbR-like_sf"/>
</dbReference>
<dbReference type="PANTHER" id="PTHR35145:SF1">
    <property type="entry name" value="CYTOPLASMIC PROTEIN"/>
    <property type="match status" value="1"/>
</dbReference>
<accession>A0ABP8GW10</accession>
<dbReference type="EMBL" id="BAABGY010000007">
    <property type="protein sequence ID" value="GAA4330766.1"/>
    <property type="molecule type" value="Genomic_DNA"/>
</dbReference>
<dbReference type="Gene3D" id="3.90.1150.30">
    <property type="match status" value="1"/>
</dbReference>
<dbReference type="InterPro" id="IPR058532">
    <property type="entry name" value="YjbR/MT2646/Rv2570-like"/>
</dbReference>
<dbReference type="PANTHER" id="PTHR35145">
    <property type="entry name" value="CYTOPLASMIC PROTEIN-RELATED"/>
    <property type="match status" value="1"/>
</dbReference>
<dbReference type="Pfam" id="PF04237">
    <property type="entry name" value="YjbR"/>
    <property type="match status" value="1"/>
</dbReference>
<keyword evidence="1" id="KW-0238">DNA-binding</keyword>
<dbReference type="Proteomes" id="UP001501725">
    <property type="component" value="Unassembled WGS sequence"/>
</dbReference>
<name>A0ABP8GW10_9BACT</name>
<gene>
    <name evidence="1" type="ORF">GCM10023184_22100</name>
</gene>
<keyword evidence="2" id="KW-1185">Reference proteome</keyword>
<evidence type="ECO:0000313" key="2">
    <source>
        <dbReference type="Proteomes" id="UP001501725"/>
    </source>
</evidence>
<sequence length="115" mass="12704">MELETLRQACLALPAVQEEVKWGADLVYTVGTKMFCVAGTDGPLTFSCKVPDDQFEELCRVPGIEPAPYLARARWVLLTEACSWKGSQQLELVRGSYRLVSAKLTKKVKGEIGIV</sequence>
<comment type="caution">
    <text evidence="1">The sequence shown here is derived from an EMBL/GenBank/DDBJ whole genome shotgun (WGS) entry which is preliminary data.</text>
</comment>
<dbReference type="InterPro" id="IPR007351">
    <property type="entry name" value="YjbR"/>
</dbReference>
<dbReference type="GO" id="GO:0003677">
    <property type="term" value="F:DNA binding"/>
    <property type="evidence" value="ECO:0007669"/>
    <property type="project" value="UniProtKB-KW"/>
</dbReference>
<dbReference type="SUPFAM" id="SSF142906">
    <property type="entry name" value="YjbR-like"/>
    <property type="match status" value="1"/>
</dbReference>
<reference evidence="2" key="1">
    <citation type="journal article" date="2019" name="Int. J. Syst. Evol. Microbiol.">
        <title>The Global Catalogue of Microorganisms (GCM) 10K type strain sequencing project: providing services to taxonomists for standard genome sequencing and annotation.</title>
        <authorList>
            <consortium name="The Broad Institute Genomics Platform"/>
            <consortium name="The Broad Institute Genome Sequencing Center for Infectious Disease"/>
            <person name="Wu L."/>
            <person name="Ma J."/>
        </authorList>
    </citation>
    <scope>NUCLEOTIDE SEQUENCE [LARGE SCALE GENOMIC DNA]</scope>
    <source>
        <strain evidence="2">JCM 17919</strain>
    </source>
</reference>
<protein>
    <submittedName>
        <fullName evidence="1">MmcQ/YjbR family DNA-binding protein</fullName>
    </submittedName>
</protein>
<evidence type="ECO:0000313" key="1">
    <source>
        <dbReference type="EMBL" id="GAA4330766.1"/>
    </source>
</evidence>
<organism evidence="1 2">
    <name type="scientific">Flaviaesturariibacter amylovorans</name>
    <dbReference type="NCBI Taxonomy" id="1084520"/>
    <lineage>
        <taxon>Bacteria</taxon>
        <taxon>Pseudomonadati</taxon>
        <taxon>Bacteroidota</taxon>
        <taxon>Chitinophagia</taxon>
        <taxon>Chitinophagales</taxon>
        <taxon>Chitinophagaceae</taxon>
        <taxon>Flaviaestuariibacter</taxon>
    </lineage>
</organism>
<dbReference type="RefSeq" id="WP_345255773.1">
    <property type="nucleotide sequence ID" value="NZ_BAABGY010000007.1"/>
</dbReference>